<evidence type="ECO:0000256" key="1">
    <source>
        <dbReference type="SAM" id="Phobius"/>
    </source>
</evidence>
<keyword evidence="1" id="KW-0812">Transmembrane</keyword>
<protein>
    <submittedName>
        <fullName evidence="2">Uncharacterized protein</fullName>
    </submittedName>
</protein>
<feature type="transmembrane region" description="Helical" evidence="1">
    <location>
        <begin position="6"/>
        <end position="26"/>
    </location>
</feature>
<keyword evidence="3" id="KW-1185">Reference proteome</keyword>
<evidence type="ECO:0000313" key="3">
    <source>
        <dbReference type="Proteomes" id="UP001334084"/>
    </source>
</evidence>
<dbReference type="GeneID" id="90541577"/>
<accession>A0AAX4JCT1</accession>
<dbReference type="EMBL" id="CP142731">
    <property type="protein sequence ID" value="WUR03759.1"/>
    <property type="molecule type" value="Genomic_DNA"/>
</dbReference>
<reference evidence="2" key="1">
    <citation type="journal article" date="2024" name="BMC Genomics">
        <title>Functional annotation of a divergent genome using sequence and structure-based similarity.</title>
        <authorList>
            <person name="Svedberg D."/>
            <person name="Winiger R.R."/>
            <person name="Berg A."/>
            <person name="Sharma H."/>
            <person name="Tellgren-Roth C."/>
            <person name="Debrunner-Vossbrinck B.A."/>
            <person name="Vossbrinck C.R."/>
            <person name="Barandun J."/>
        </authorList>
    </citation>
    <scope>NUCLEOTIDE SEQUENCE</scope>
    <source>
        <strain evidence="2">Illinois isolate</strain>
    </source>
</reference>
<keyword evidence="1" id="KW-0472">Membrane</keyword>
<gene>
    <name evidence="2" type="ORF">VNE69_06080</name>
</gene>
<evidence type="ECO:0000313" key="2">
    <source>
        <dbReference type="EMBL" id="WUR03759.1"/>
    </source>
</evidence>
<dbReference type="Proteomes" id="UP001334084">
    <property type="component" value="Chromosome 6"/>
</dbReference>
<keyword evidence="1" id="KW-1133">Transmembrane helix</keyword>
<dbReference type="AlphaFoldDB" id="A0AAX4JCT1"/>
<organism evidence="2 3">
    <name type="scientific">Vairimorpha necatrix</name>
    <dbReference type="NCBI Taxonomy" id="6039"/>
    <lineage>
        <taxon>Eukaryota</taxon>
        <taxon>Fungi</taxon>
        <taxon>Fungi incertae sedis</taxon>
        <taxon>Microsporidia</taxon>
        <taxon>Nosematidae</taxon>
        <taxon>Vairimorpha</taxon>
    </lineage>
</organism>
<sequence>MRNRNLIFFGIFVAGFIAHLCLLLYLNDIKLGEIYSIYTDKEQNGQLEDQAKLKQDRDVSYSDDTQLVNVMNQYMKMHRIRKNDKKLQYSITNDLITVFCTNEDDDLPFMINLLSQYHKTGMFFLPQNNLMSNIINRSCIPQEDFIQPLFKMSYVRFYNLICTFLYVQKKFIQLEYICTPIFEYDKTESNEVDSKYKLPNNINQIIKWIDIMYYPMGIDKIYMNRGDEKVKEKFLKNEILNEMNRELLILDRRFYVKLSVLDYLIATYSQCDYIFPN</sequence>
<dbReference type="KEGG" id="vnx:VNE69_06080"/>
<dbReference type="RefSeq" id="XP_065329904.1">
    <property type="nucleotide sequence ID" value="XM_065473832.1"/>
</dbReference>
<proteinExistence type="predicted"/>
<name>A0AAX4JCT1_9MICR</name>